<name>A0ABT5F9Y4_9GAMM</name>
<dbReference type="Pfam" id="PF01344">
    <property type="entry name" value="Kelch_1"/>
    <property type="match status" value="1"/>
</dbReference>
<dbReference type="Gene3D" id="2.120.10.80">
    <property type="entry name" value="Kelch-type beta propeller"/>
    <property type="match status" value="1"/>
</dbReference>
<dbReference type="InterPro" id="IPR015915">
    <property type="entry name" value="Kelch-typ_b-propeller"/>
</dbReference>
<evidence type="ECO:0000313" key="1">
    <source>
        <dbReference type="EMBL" id="MDC2888340.1"/>
    </source>
</evidence>
<accession>A0ABT5F9Y4</accession>
<dbReference type="SUPFAM" id="SSF117281">
    <property type="entry name" value="Kelch motif"/>
    <property type="match status" value="1"/>
</dbReference>
<dbReference type="RefSeq" id="WP_272179982.1">
    <property type="nucleotide sequence ID" value="NZ_JAQOMS010000002.1"/>
</dbReference>
<comment type="caution">
    <text evidence="1">The sequence shown here is derived from an EMBL/GenBank/DDBJ whole genome shotgun (WGS) entry which is preliminary data.</text>
</comment>
<sequence length="355" mass="39869">MKLINAIFSVLFLFPLFQVLANEFPLLPEPVTNNAVATVTIDDVQYIVSFMGLAAGKSYKDVHNKTWKMTVDKAGQYSPWQQVRSVPSSLKLKGRLASIAIGVDDKIYLFGGYTVASNHTEQSAPDVYSYDVLTDHYNLLPPMPVPVDDAIALSYRNRYIYLVSGWHNDGNVNLVQMYDIVKNEWRQASPFLGAPVFGHAGGIVDNQLMVCDGVKTVAHMTRRRSFAQQTACYLGEIDVMNPAQINWYEWVHPTDEGRYRMAAAGDIENDRIIFVGGATNPYNFDGIGYDKIPSEPTSEIWSYYLSTRTWKVTESKETTMDHRGLINVGDKWITVGGMGNKQIVLDHRSKLTFSS</sequence>
<dbReference type="EMBL" id="JAQOMS010000002">
    <property type="protein sequence ID" value="MDC2888340.1"/>
    <property type="molecule type" value="Genomic_DNA"/>
</dbReference>
<proteinExistence type="predicted"/>
<reference evidence="1 2" key="1">
    <citation type="submission" date="2023-01" db="EMBL/GenBank/DDBJ databases">
        <title>Psychrosphaera sp. nov., isolated from marine algae.</title>
        <authorList>
            <person name="Bayburt H."/>
            <person name="Choi B.J."/>
            <person name="Kim J.M."/>
            <person name="Choi D.G."/>
            <person name="Jeon C.O."/>
        </authorList>
    </citation>
    <scope>NUCLEOTIDE SEQUENCE [LARGE SCALE GENOMIC DNA]</scope>
    <source>
        <strain evidence="1 2">G1-22</strain>
    </source>
</reference>
<dbReference type="InterPro" id="IPR006652">
    <property type="entry name" value="Kelch_1"/>
</dbReference>
<protein>
    <submittedName>
        <fullName evidence="1">Galactose oxidase</fullName>
    </submittedName>
</protein>
<evidence type="ECO:0000313" key="2">
    <source>
        <dbReference type="Proteomes" id="UP001528411"/>
    </source>
</evidence>
<keyword evidence="2" id="KW-1185">Reference proteome</keyword>
<dbReference type="PANTHER" id="PTHR45632">
    <property type="entry name" value="LD33804P"/>
    <property type="match status" value="1"/>
</dbReference>
<organism evidence="1 2">
    <name type="scientific">Psychrosphaera algicola</name>
    <dbReference type="NCBI Taxonomy" id="3023714"/>
    <lineage>
        <taxon>Bacteria</taxon>
        <taxon>Pseudomonadati</taxon>
        <taxon>Pseudomonadota</taxon>
        <taxon>Gammaproteobacteria</taxon>
        <taxon>Alteromonadales</taxon>
        <taxon>Pseudoalteromonadaceae</taxon>
        <taxon>Psychrosphaera</taxon>
    </lineage>
</organism>
<gene>
    <name evidence="1" type="ORF">PN838_05580</name>
</gene>
<dbReference type="Proteomes" id="UP001528411">
    <property type="component" value="Unassembled WGS sequence"/>
</dbReference>